<dbReference type="Proteomes" id="UP000683925">
    <property type="component" value="Unassembled WGS sequence"/>
</dbReference>
<protein>
    <submittedName>
        <fullName evidence="1">Uncharacterized protein</fullName>
    </submittedName>
</protein>
<organism evidence="1 2">
    <name type="scientific">Paramecium octaurelia</name>
    <dbReference type="NCBI Taxonomy" id="43137"/>
    <lineage>
        <taxon>Eukaryota</taxon>
        <taxon>Sar</taxon>
        <taxon>Alveolata</taxon>
        <taxon>Ciliophora</taxon>
        <taxon>Intramacronucleata</taxon>
        <taxon>Oligohymenophorea</taxon>
        <taxon>Peniculida</taxon>
        <taxon>Parameciidae</taxon>
        <taxon>Paramecium</taxon>
    </lineage>
</organism>
<comment type="caution">
    <text evidence="1">The sequence shown here is derived from an EMBL/GenBank/DDBJ whole genome shotgun (WGS) entry which is preliminary data.</text>
</comment>
<evidence type="ECO:0000313" key="1">
    <source>
        <dbReference type="EMBL" id="CAD8214413.1"/>
    </source>
</evidence>
<accession>A0A8S1YL54</accession>
<proteinExistence type="predicted"/>
<gene>
    <name evidence="1" type="ORF">POCTA_138.1.T1760032</name>
</gene>
<keyword evidence="2" id="KW-1185">Reference proteome</keyword>
<evidence type="ECO:0000313" key="2">
    <source>
        <dbReference type="Proteomes" id="UP000683925"/>
    </source>
</evidence>
<reference evidence="1" key="1">
    <citation type="submission" date="2021-01" db="EMBL/GenBank/DDBJ databases">
        <authorList>
            <consortium name="Genoscope - CEA"/>
            <person name="William W."/>
        </authorList>
    </citation>
    <scope>NUCLEOTIDE SEQUENCE</scope>
</reference>
<sequence length="59" mass="7168">MVSSNNCVQKHKISGQQLRWQHNFCSIQMQPWQTPNDQNQHRIYNYQRSFELQKSCTEL</sequence>
<name>A0A8S1YL54_PAROT</name>
<dbReference type="EMBL" id="CAJJDP010000180">
    <property type="protein sequence ID" value="CAD8214413.1"/>
    <property type="molecule type" value="Genomic_DNA"/>
</dbReference>
<dbReference type="AlphaFoldDB" id="A0A8S1YL54"/>